<accession>A0AAV2HF24</accession>
<evidence type="ECO:0008006" key="16">
    <source>
        <dbReference type="Google" id="ProtNLM"/>
    </source>
</evidence>
<dbReference type="GO" id="GO:0005261">
    <property type="term" value="F:monoatomic cation channel activity"/>
    <property type="evidence" value="ECO:0007669"/>
    <property type="project" value="UniProtKB-ARBA"/>
</dbReference>
<dbReference type="EMBL" id="CAXITT010000116">
    <property type="protein sequence ID" value="CAL1532414.1"/>
    <property type="molecule type" value="Genomic_DNA"/>
</dbReference>
<protein>
    <recommendedName>
        <fullName evidence="16">Transient receptor potential cation channel subfamily M member 3</fullName>
    </recommendedName>
</protein>
<feature type="transmembrane region" description="Helical" evidence="9">
    <location>
        <begin position="890"/>
        <end position="908"/>
    </location>
</feature>
<evidence type="ECO:0000256" key="5">
    <source>
        <dbReference type="ARBA" id="ARBA00023065"/>
    </source>
</evidence>
<keyword evidence="7" id="KW-0407">Ion channel</keyword>
<evidence type="ECO:0000256" key="6">
    <source>
        <dbReference type="ARBA" id="ARBA00023136"/>
    </source>
</evidence>
<comment type="subcellular location">
    <subcellularLocation>
        <location evidence="1">Membrane</location>
        <topology evidence="1">Multi-pass membrane protein</topology>
    </subcellularLocation>
</comment>
<reference evidence="14 15" key="1">
    <citation type="submission" date="2024-04" db="EMBL/GenBank/DDBJ databases">
        <authorList>
            <consortium name="Genoscope - CEA"/>
            <person name="William W."/>
        </authorList>
    </citation>
    <scope>NUCLEOTIDE SEQUENCE [LARGE SCALE GENOMIC DNA]</scope>
</reference>
<dbReference type="Pfam" id="PF00520">
    <property type="entry name" value="Ion_trans"/>
    <property type="match status" value="1"/>
</dbReference>
<dbReference type="PANTHER" id="PTHR13800">
    <property type="entry name" value="TRANSIENT RECEPTOR POTENTIAL CATION CHANNEL, SUBFAMILY M, MEMBER 6"/>
    <property type="match status" value="1"/>
</dbReference>
<evidence type="ECO:0000256" key="4">
    <source>
        <dbReference type="ARBA" id="ARBA00022989"/>
    </source>
</evidence>
<feature type="non-terminal residue" evidence="14">
    <location>
        <position position="1387"/>
    </location>
</feature>
<name>A0AAV2HF24_LYMST</name>
<feature type="transmembrane region" description="Helical" evidence="9">
    <location>
        <begin position="1029"/>
        <end position="1051"/>
    </location>
</feature>
<keyword evidence="3 9" id="KW-0812">Transmembrane</keyword>
<evidence type="ECO:0000256" key="8">
    <source>
        <dbReference type="SAM" id="MobiDB-lite"/>
    </source>
</evidence>
<dbReference type="InterPro" id="IPR050927">
    <property type="entry name" value="TRPM"/>
</dbReference>
<evidence type="ECO:0000256" key="2">
    <source>
        <dbReference type="ARBA" id="ARBA00022448"/>
    </source>
</evidence>
<feature type="region of interest" description="Disordered" evidence="8">
    <location>
        <begin position="1214"/>
        <end position="1268"/>
    </location>
</feature>
<proteinExistence type="predicted"/>
<comment type="caution">
    <text evidence="14">The sequence shown here is derived from an EMBL/GenBank/DDBJ whole genome shotgun (WGS) entry which is preliminary data.</text>
</comment>
<feature type="compositionally biased region" description="Low complexity" evidence="8">
    <location>
        <begin position="1230"/>
        <end position="1244"/>
    </location>
</feature>
<evidence type="ECO:0000259" key="12">
    <source>
        <dbReference type="Pfam" id="PF18139"/>
    </source>
</evidence>
<feature type="domain" description="TRPM SLOG" evidence="12">
    <location>
        <begin position="112"/>
        <end position="381"/>
    </location>
</feature>
<evidence type="ECO:0000256" key="1">
    <source>
        <dbReference type="ARBA" id="ARBA00004141"/>
    </source>
</evidence>
<dbReference type="Pfam" id="PF18139">
    <property type="entry name" value="LSDAT_euk"/>
    <property type="match status" value="1"/>
</dbReference>
<feature type="transmembrane region" description="Helical" evidence="9">
    <location>
        <begin position="954"/>
        <end position="971"/>
    </location>
</feature>
<dbReference type="Gene3D" id="1.20.5.1010">
    <property type="entry name" value="TRPM, tetramerisation domain"/>
    <property type="match status" value="1"/>
</dbReference>
<dbReference type="InterPro" id="IPR041491">
    <property type="entry name" value="TRPM_SLOG"/>
</dbReference>
<dbReference type="GO" id="GO:0030001">
    <property type="term" value="P:metal ion transport"/>
    <property type="evidence" value="ECO:0007669"/>
    <property type="project" value="TreeGrafter"/>
</dbReference>
<evidence type="ECO:0000313" key="15">
    <source>
        <dbReference type="Proteomes" id="UP001497497"/>
    </source>
</evidence>
<dbReference type="Proteomes" id="UP001497497">
    <property type="component" value="Unassembled WGS sequence"/>
</dbReference>
<evidence type="ECO:0000256" key="9">
    <source>
        <dbReference type="SAM" id="Phobius"/>
    </source>
</evidence>
<dbReference type="GO" id="GO:0005886">
    <property type="term" value="C:plasma membrane"/>
    <property type="evidence" value="ECO:0007669"/>
    <property type="project" value="TreeGrafter"/>
</dbReference>
<dbReference type="InterPro" id="IPR057366">
    <property type="entry name" value="TRPM-like"/>
</dbReference>
<keyword evidence="5" id="KW-0406">Ion transport</keyword>
<evidence type="ECO:0000259" key="13">
    <source>
        <dbReference type="Pfam" id="PF25508"/>
    </source>
</evidence>
<organism evidence="14 15">
    <name type="scientific">Lymnaea stagnalis</name>
    <name type="common">Great pond snail</name>
    <name type="synonym">Helix stagnalis</name>
    <dbReference type="NCBI Taxonomy" id="6523"/>
    <lineage>
        <taxon>Eukaryota</taxon>
        <taxon>Metazoa</taxon>
        <taxon>Spiralia</taxon>
        <taxon>Lophotrochozoa</taxon>
        <taxon>Mollusca</taxon>
        <taxon>Gastropoda</taxon>
        <taxon>Heterobranchia</taxon>
        <taxon>Euthyneura</taxon>
        <taxon>Panpulmonata</taxon>
        <taxon>Hygrophila</taxon>
        <taxon>Lymnaeoidea</taxon>
        <taxon>Lymnaeidae</taxon>
        <taxon>Lymnaea</taxon>
    </lineage>
</organism>
<dbReference type="Pfam" id="PF25508">
    <property type="entry name" value="TRPM2"/>
    <property type="match status" value="1"/>
</dbReference>
<evidence type="ECO:0000259" key="11">
    <source>
        <dbReference type="Pfam" id="PF16519"/>
    </source>
</evidence>
<feature type="transmembrane region" description="Helical" evidence="9">
    <location>
        <begin position="820"/>
        <end position="839"/>
    </location>
</feature>
<feature type="domain" description="TRPM-like" evidence="13">
    <location>
        <begin position="437"/>
        <end position="694"/>
    </location>
</feature>
<feature type="domain" description="Ion transport" evidence="10">
    <location>
        <begin position="827"/>
        <end position="1061"/>
    </location>
</feature>
<evidence type="ECO:0000259" key="10">
    <source>
        <dbReference type="Pfam" id="PF00520"/>
    </source>
</evidence>
<dbReference type="GO" id="GO:0051262">
    <property type="term" value="P:protein tetramerization"/>
    <property type="evidence" value="ECO:0007669"/>
    <property type="project" value="InterPro"/>
</dbReference>
<dbReference type="InterPro" id="IPR032415">
    <property type="entry name" value="TRPM_tetra"/>
</dbReference>
<keyword evidence="15" id="KW-1185">Reference proteome</keyword>
<feature type="domain" description="TRPM tetramerisation" evidence="11">
    <location>
        <begin position="1154"/>
        <end position="1199"/>
    </location>
</feature>
<keyword evidence="4 9" id="KW-1133">Transmembrane helix</keyword>
<gene>
    <name evidence="14" type="ORF">GSLYS_00006493001</name>
</gene>
<sequence>MASSRTLIHKKGSRTSLASSPAEFHSLSRQVSQRSWVEKTFHKRECFKFIPSHRDPSRCACGRNEIWHMQTGASRLEPGHIEKWHPYKHTEQRATDAYGTIEFQGGPHPSKAQYMRLSSLDTRQENVLTLLLKHWGLDLPKLLITVHGGILNFDLQPKLKRVFRKGLLKAARTTGAWIVTNGTNTGVTRHVGDAISDRTTKARNKVVAIGIAPWGIVENKEDLLGRDIVVPYHCVSSTKTNTSVLNSNHSYFLLVDNGTVGKYGGEILFRKKFEKYIAQQKICIANDFRGHGVPVICVVLEGGANTIRSVLEYVTDTPPVPVVVCDGSGRAADLLAFTHKYTNDDGTMAESLRDQLILTIQRTFMYTQEQAEKLFIELMLCVKKKDLITVFRMGDREESKDIDLAILTALLKGTTANAIDQLNLALTWDRVDIARSHIFVYGQEWPEGALEVAMMDALINDRVDFVKLLLENGVSMHTFLTIPRLEDLYNSRQTPSNTLRYLVRDVKKHVPSNYRYTLPDIGLVLQHLMGGGFRAYYCRKRFRQKYQALKQTGTSVGNIVTSIPHLMNTKQAEELFPYPFHDLMIWAVLMKRQKMALFMWQHGEEALAKALLAGKLYAAMAHEADQDDLEIELSEEFRHYADEFLGLALELLGHCYKIDDDYTQQLLTYELKNFSEQTCLGLAVIANHRQFIAHTCCQVLLNDLWIGGLRMRKNTSLKVILGIIFPPYLFALDFKSKEELQLMPQTMEEHLDELEDAASVANLSMSSFSEDQNGTIGSVDGSNGALDTTIFSHMPFRKKKSPLRMGKKVYEFYNAPITKFWAHAIGYVVFLIIYSYVILDRLKQIPTWTELYAIAFIFTMALEKIRQIIASEPVNISMKLRVYISQLWNLLDTLGIALFTIGVVLRFIPATLRDAQLIYSVDVIFWNIRMLEIFSVNKYLGPYVKIMGKLLRDMCYFLTILFIAVTSFGVVRQTVHFQTTEVSWRLRLRNVWYYPYWMIYGELFAEEIDPCLKVDQPDYDEKCNIYASWLAPAFMCVFLLVANILMVNLLIARFNATFIRNNANSKEIWMFQRYGLILQYEMRPILPPPFIIITHIYLAFKYIKRRCKGKRDFYDNGLKLFLSHEDTEKLHDFEEECMEDLYREKELKHQNSSEERIKFISERTENMALRLDDMNLKENHLRLSLGALDHRMSRIDDLEVSLSEAIRIMKVMASREERGSQDSIHETSSHLHPPVYSSSSSIDGSSHHPRTISIGSSDLGERNNAPSPMLVHSKRKTLADQLKKFTSNVRRRQLSGSEFPMDETDQFVGESARPTDKELAAARNNVRFLIGLGKDDDGSTADLKSFFLRAEEKPEQTSEQDEQSSHKQKIKNFAAQAVRFVEPIVHS</sequence>
<dbReference type="InterPro" id="IPR037162">
    <property type="entry name" value="TRPM_tetra_sf"/>
</dbReference>
<dbReference type="InterPro" id="IPR005821">
    <property type="entry name" value="Ion_trans_dom"/>
</dbReference>
<feature type="region of interest" description="Disordered" evidence="8">
    <location>
        <begin position="1"/>
        <end position="24"/>
    </location>
</feature>
<evidence type="ECO:0000313" key="14">
    <source>
        <dbReference type="EMBL" id="CAL1532414.1"/>
    </source>
</evidence>
<keyword evidence="2" id="KW-0813">Transport</keyword>
<evidence type="ECO:0000256" key="7">
    <source>
        <dbReference type="ARBA" id="ARBA00023303"/>
    </source>
</evidence>
<feature type="compositionally biased region" description="Basic and acidic residues" evidence="8">
    <location>
        <begin position="1214"/>
        <end position="1229"/>
    </location>
</feature>
<dbReference type="PANTHER" id="PTHR13800:SF1">
    <property type="entry name" value="TRANSIENT RECEPTOR POTENTIAL CATION CHANNEL TRPM"/>
    <property type="match status" value="1"/>
</dbReference>
<dbReference type="Pfam" id="PF16519">
    <property type="entry name" value="TRPM_tetra"/>
    <property type="match status" value="1"/>
</dbReference>
<keyword evidence="6 9" id="KW-0472">Membrane</keyword>
<evidence type="ECO:0000256" key="3">
    <source>
        <dbReference type="ARBA" id="ARBA00022692"/>
    </source>
</evidence>
<feature type="region of interest" description="Disordered" evidence="8">
    <location>
        <begin position="1350"/>
        <end position="1369"/>
    </location>
</feature>